<comment type="cofactor">
    <cofactor evidence="1 9">
        <name>Mg(2+)</name>
        <dbReference type="ChEBI" id="CHEBI:18420"/>
    </cofactor>
</comment>
<evidence type="ECO:0000313" key="11">
    <source>
        <dbReference type="Proteomes" id="UP000001844"/>
    </source>
</evidence>
<evidence type="ECO:0000256" key="1">
    <source>
        <dbReference type="ARBA" id="ARBA00001946"/>
    </source>
</evidence>
<keyword evidence="8 9" id="KW-0051">Antiviral defense</keyword>
<dbReference type="SUPFAM" id="SSF143430">
    <property type="entry name" value="TTP0101/SSO1404-like"/>
    <property type="match status" value="1"/>
</dbReference>
<keyword evidence="3 9" id="KW-0540">Nuclease</keyword>
<evidence type="ECO:0000256" key="9">
    <source>
        <dbReference type="HAMAP-Rule" id="MF_01471"/>
    </source>
</evidence>
<evidence type="ECO:0000256" key="2">
    <source>
        <dbReference type="ARBA" id="ARBA00009959"/>
    </source>
</evidence>
<evidence type="ECO:0000256" key="8">
    <source>
        <dbReference type="ARBA" id="ARBA00023118"/>
    </source>
</evidence>
<dbReference type="HOGENOM" id="CLU_161124_1_0_6"/>
<dbReference type="eggNOG" id="COG1343">
    <property type="taxonomic scope" value="Bacteria"/>
</dbReference>
<accession>D5BXZ9</accession>
<dbReference type="NCBIfam" id="TIGR01573">
    <property type="entry name" value="cas2"/>
    <property type="match status" value="1"/>
</dbReference>
<sequence>MPDNARRLHLICYDIACPRRLGRIHRYLKGRAAPVQYSVFVAKLNRREISLLAARLAHRIHPRKDDIRIYPLPEKLALQRLGRGAFPEGIYLFAGGVEDFLEALEQNEQLTR</sequence>
<dbReference type="RefSeq" id="WP_013033764.1">
    <property type="nucleotide sequence ID" value="NC_013960.1"/>
</dbReference>
<proteinExistence type="inferred from homology"/>
<dbReference type="KEGG" id="nhl:Nhal_2845"/>
<dbReference type="PANTHER" id="PTHR34405">
    <property type="entry name" value="CRISPR-ASSOCIATED ENDORIBONUCLEASE CAS2"/>
    <property type="match status" value="1"/>
</dbReference>
<comment type="subunit">
    <text evidence="9">Homodimer, forms a heterotetramer with a Cas1 homodimer.</text>
</comment>
<evidence type="ECO:0000256" key="4">
    <source>
        <dbReference type="ARBA" id="ARBA00022723"/>
    </source>
</evidence>
<protein>
    <recommendedName>
        <fullName evidence="9">CRISPR-associated endoribonuclease Cas2</fullName>
        <ecNumber evidence="9">3.1.-.-</ecNumber>
    </recommendedName>
</protein>
<keyword evidence="7 9" id="KW-0460">Magnesium</keyword>
<gene>
    <name evidence="9" type="primary">cas2</name>
    <name evidence="10" type="ordered locus">Nhal_2845</name>
</gene>
<evidence type="ECO:0000256" key="5">
    <source>
        <dbReference type="ARBA" id="ARBA00022759"/>
    </source>
</evidence>
<dbReference type="InterPro" id="IPR019199">
    <property type="entry name" value="Virulence_VapD/CRISPR_Cas2"/>
</dbReference>
<dbReference type="GO" id="GO:0016787">
    <property type="term" value="F:hydrolase activity"/>
    <property type="evidence" value="ECO:0007669"/>
    <property type="project" value="UniProtKB-KW"/>
</dbReference>
<comment type="function">
    <text evidence="9">CRISPR (clustered regularly interspaced short palindromic repeat), is an adaptive immune system that provides protection against mobile genetic elements (viruses, transposable elements and conjugative plasmids). CRISPR clusters contain sequences complementary to antecedent mobile elements and target invading nucleic acids. CRISPR clusters are transcribed and processed into CRISPR RNA (crRNA). Functions as a ssRNA-specific endoribonuclease. Involved in the integration of spacer DNA into the CRISPR cassette.</text>
</comment>
<dbReference type="EMBL" id="CP001798">
    <property type="protein sequence ID" value="ADE15910.1"/>
    <property type="molecule type" value="Genomic_DNA"/>
</dbReference>
<feature type="binding site" evidence="9">
    <location>
        <position position="14"/>
    </location>
    <ligand>
        <name>Mg(2+)</name>
        <dbReference type="ChEBI" id="CHEBI:18420"/>
        <note>catalytic</note>
    </ligand>
</feature>
<dbReference type="GO" id="GO:0051607">
    <property type="term" value="P:defense response to virus"/>
    <property type="evidence" value="ECO:0007669"/>
    <property type="project" value="UniProtKB-UniRule"/>
</dbReference>
<evidence type="ECO:0000256" key="6">
    <source>
        <dbReference type="ARBA" id="ARBA00022801"/>
    </source>
</evidence>
<evidence type="ECO:0000313" key="10">
    <source>
        <dbReference type="EMBL" id="ADE15910.1"/>
    </source>
</evidence>
<evidence type="ECO:0000256" key="7">
    <source>
        <dbReference type="ARBA" id="ARBA00022842"/>
    </source>
</evidence>
<dbReference type="EC" id="3.1.-.-" evidence="9"/>
<dbReference type="OrthoDB" id="9798176at2"/>
<name>D5BXZ9_NITHN</name>
<comment type="similarity">
    <text evidence="2 9">Belongs to the CRISPR-associated endoribonuclease Cas2 protein family.</text>
</comment>
<keyword evidence="11" id="KW-1185">Reference proteome</keyword>
<reference evidence="11" key="1">
    <citation type="submission" date="2010-04" db="EMBL/GenBank/DDBJ databases">
        <title>Complete genome sequence of Nitrosococcus halophilus Nc4, a salt-adapted, aerobic obligate ammonia-oxidizing sulfur purple bacterium.</title>
        <authorList>
            <consortium name="US DOE Joint Genome Institute"/>
            <person name="Campbell M.A."/>
            <person name="Malfatti S.A."/>
            <person name="Chain P.S.G."/>
            <person name="Heidelberg J.F."/>
            <person name="Ward B.B."/>
            <person name="Klotz M.G."/>
        </authorList>
    </citation>
    <scope>NUCLEOTIDE SEQUENCE [LARGE SCALE GENOMIC DNA]</scope>
    <source>
        <strain evidence="11">Nc4</strain>
    </source>
</reference>
<dbReference type="CDD" id="cd09725">
    <property type="entry name" value="Cas2_I_II_III"/>
    <property type="match status" value="1"/>
</dbReference>
<dbReference type="GO" id="GO:0046872">
    <property type="term" value="F:metal ion binding"/>
    <property type="evidence" value="ECO:0007669"/>
    <property type="project" value="UniProtKB-UniRule"/>
</dbReference>
<dbReference type="PANTHER" id="PTHR34405:SF3">
    <property type="entry name" value="CRISPR-ASSOCIATED ENDORIBONUCLEASE CAS2 3"/>
    <property type="match status" value="1"/>
</dbReference>
<keyword evidence="4 9" id="KW-0479">Metal-binding</keyword>
<dbReference type="Gene3D" id="3.30.70.240">
    <property type="match status" value="1"/>
</dbReference>
<evidence type="ECO:0000256" key="3">
    <source>
        <dbReference type="ARBA" id="ARBA00022722"/>
    </source>
</evidence>
<dbReference type="HAMAP" id="MF_01471">
    <property type="entry name" value="Cas2"/>
    <property type="match status" value="1"/>
</dbReference>
<keyword evidence="6 9" id="KW-0378">Hydrolase</keyword>
<dbReference type="GO" id="GO:0043571">
    <property type="term" value="P:maintenance of CRISPR repeat elements"/>
    <property type="evidence" value="ECO:0007669"/>
    <property type="project" value="UniProtKB-UniRule"/>
</dbReference>
<dbReference type="Proteomes" id="UP000001844">
    <property type="component" value="Chromosome"/>
</dbReference>
<organism evidence="10 11">
    <name type="scientific">Nitrosococcus halophilus (strain Nc4)</name>
    <dbReference type="NCBI Taxonomy" id="472759"/>
    <lineage>
        <taxon>Bacteria</taxon>
        <taxon>Pseudomonadati</taxon>
        <taxon>Pseudomonadota</taxon>
        <taxon>Gammaproteobacteria</taxon>
        <taxon>Chromatiales</taxon>
        <taxon>Chromatiaceae</taxon>
        <taxon>Nitrosococcus</taxon>
    </lineage>
</organism>
<keyword evidence="5 9" id="KW-0255">Endonuclease</keyword>
<dbReference type="Pfam" id="PF09827">
    <property type="entry name" value="CRISPR_Cas2"/>
    <property type="match status" value="1"/>
</dbReference>
<dbReference type="AlphaFoldDB" id="D5BXZ9"/>
<dbReference type="GO" id="GO:0004521">
    <property type="term" value="F:RNA endonuclease activity"/>
    <property type="evidence" value="ECO:0007669"/>
    <property type="project" value="InterPro"/>
</dbReference>
<dbReference type="InterPro" id="IPR021127">
    <property type="entry name" value="CRISPR_associated_Cas2"/>
</dbReference>
<dbReference type="STRING" id="472759.Nhal_2845"/>